<dbReference type="Ensembl" id="ENSSSCT00070007863.1">
    <property type="protein sequence ID" value="ENSSSCP00070006463.1"/>
    <property type="gene ID" value="ENSSSCG00070004167.1"/>
</dbReference>
<evidence type="ECO:0000313" key="3">
    <source>
        <dbReference type="Proteomes" id="UP000314985"/>
    </source>
</evidence>
<proteinExistence type="predicted"/>
<reference evidence="2" key="2">
    <citation type="submission" date="2025-05" db="UniProtKB">
        <authorList>
            <consortium name="Ensembl"/>
        </authorList>
    </citation>
    <scope>IDENTIFICATION</scope>
</reference>
<evidence type="ECO:0000256" key="1">
    <source>
        <dbReference type="SAM" id="Phobius"/>
    </source>
</evidence>
<protein>
    <submittedName>
        <fullName evidence="2">Uncharacterized protein</fullName>
    </submittedName>
</protein>
<organism evidence="2 3">
    <name type="scientific">Sus scrofa</name>
    <name type="common">Pig</name>
    <dbReference type="NCBI Taxonomy" id="9823"/>
    <lineage>
        <taxon>Eukaryota</taxon>
        <taxon>Metazoa</taxon>
        <taxon>Chordata</taxon>
        <taxon>Craniata</taxon>
        <taxon>Vertebrata</taxon>
        <taxon>Euteleostomi</taxon>
        <taxon>Mammalia</taxon>
        <taxon>Eutheria</taxon>
        <taxon>Laurasiatheria</taxon>
        <taxon>Artiodactyla</taxon>
        <taxon>Suina</taxon>
        <taxon>Suidae</taxon>
        <taxon>Sus</taxon>
    </lineage>
</organism>
<sequence length="78" mass="8638">MYSIMSSAYSDSFISSLPIWVPLISFDCLIAVARTSKTMLKSSGESGHPCLVPDLNEKAFSFSPLSIIFAVGFYHKWL</sequence>
<keyword evidence="1" id="KW-1133">Transmembrane helix</keyword>
<dbReference type="Ensembl" id="ENSSSCT00070007873.1">
    <property type="protein sequence ID" value="ENSSSCP00070006471.1"/>
    <property type="gene ID" value="ENSSSCG00070004167.1"/>
</dbReference>
<feature type="transmembrane region" description="Helical" evidence="1">
    <location>
        <begin position="12"/>
        <end position="33"/>
    </location>
</feature>
<keyword evidence="1" id="KW-0472">Membrane</keyword>
<dbReference type="Proteomes" id="UP000314985">
    <property type="component" value="Chromosome 4"/>
</dbReference>
<reference evidence="2 3" key="1">
    <citation type="submission" date="2017-08" db="EMBL/GenBank/DDBJ databases">
        <title>USMARCv1.0.</title>
        <authorList>
            <person name="Hannum G.I."/>
            <person name="Koren S."/>
            <person name="Schroeder S.G."/>
            <person name="Chin S.C."/>
            <person name="Nonneman D.J."/>
            <person name="Becker S.A."/>
            <person name="Rosen B.D."/>
            <person name="Bickhart D.M."/>
            <person name="Putnam N.H."/>
            <person name="Green R.E."/>
            <person name="Tuggle C.K."/>
            <person name="Liu H."/>
            <person name="Rohrer G.A."/>
            <person name="Warr A."/>
            <person name="Hall R."/>
            <person name="Kim K."/>
            <person name="Hume D.A."/>
            <person name="Talbot R."/>
            <person name="Chow W."/>
            <person name="Howe K."/>
            <person name="Schwartz A.S."/>
            <person name="Watson M."/>
            <person name="Archibald A.L."/>
            <person name="Phillippy A.M."/>
            <person name="Smith T.P.L."/>
        </authorList>
    </citation>
    <scope>NUCLEOTIDE SEQUENCE [LARGE SCALE GENOMIC DNA]</scope>
</reference>
<dbReference type="AlphaFoldDB" id="A0A4X1SW40"/>
<evidence type="ECO:0000313" key="2">
    <source>
        <dbReference type="Ensembl" id="ENSSSCP00070006471.1"/>
    </source>
</evidence>
<keyword evidence="1" id="KW-0812">Transmembrane</keyword>
<name>A0A4X1SW40_PIG</name>
<accession>A0A4X1SW40</accession>